<evidence type="ECO:0000313" key="13">
    <source>
        <dbReference type="EMBL" id="MDM8156388.1"/>
    </source>
</evidence>
<dbReference type="EC" id="2.4.2.7" evidence="6 11"/>
<dbReference type="CDD" id="cd06223">
    <property type="entry name" value="PRTases_typeI"/>
    <property type="match status" value="1"/>
</dbReference>
<dbReference type="Pfam" id="PF00156">
    <property type="entry name" value="Pribosyltran"/>
    <property type="match status" value="1"/>
</dbReference>
<dbReference type="InterPro" id="IPR029057">
    <property type="entry name" value="PRTase-like"/>
</dbReference>
<accession>A0ABT7UBM5</accession>
<gene>
    <name evidence="11" type="primary">apt</name>
    <name evidence="13" type="ORF">QUV96_01895</name>
</gene>
<dbReference type="SUPFAM" id="SSF53271">
    <property type="entry name" value="PRTase-like"/>
    <property type="match status" value="1"/>
</dbReference>
<evidence type="ECO:0000256" key="10">
    <source>
        <dbReference type="ARBA" id="ARBA00022726"/>
    </source>
</evidence>
<comment type="subcellular location">
    <subcellularLocation>
        <location evidence="3 11">Cytoplasm</location>
    </subcellularLocation>
</comment>
<protein>
    <recommendedName>
        <fullName evidence="6 11">Adenine phosphoribosyltransferase</fullName>
        <shortName evidence="11">APRT</shortName>
        <ecNumber evidence="6 11">2.4.2.7</ecNumber>
    </recommendedName>
</protein>
<evidence type="ECO:0000256" key="3">
    <source>
        <dbReference type="ARBA" id="ARBA00004496"/>
    </source>
</evidence>
<dbReference type="Gene3D" id="3.40.50.2020">
    <property type="match status" value="1"/>
</dbReference>
<comment type="similarity">
    <text evidence="5 11">Belongs to the purine/pyrimidine phosphoribosyltransferase family.</text>
</comment>
<keyword evidence="7 11" id="KW-0963">Cytoplasm</keyword>
<comment type="function">
    <text evidence="2 11">Catalyzes a salvage reaction resulting in the formation of AMP, that is energically less costly than de novo synthesis.</text>
</comment>
<dbReference type="HAMAP" id="MF_00004">
    <property type="entry name" value="Aden_phosphoribosyltr"/>
    <property type="match status" value="1"/>
</dbReference>
<evidence type="ECO:0000256" key="9">
    <source>
        <dbReference type="ARBA" id="ARBA00022679"/>
    </source>
</evidence>
<dbReference type="GO" id="GO:0003999">
    <property type="term" value="F:adenine phosphoribosyltransferase activity"/>
    <property type="evidence" value="ECO:0007669"/>
    <property type="project" value="UniProtKB-EC"/>
</dbReference>
<dbReference type="Proteomes" id="UP001529340">
    <property type="component" value="Unassembled WGS sequence"/>
</dbReference>
<proteinExistence type="inferred from homology"/>
<evidence type="ECO:0000256" key="6">
    <source>
        <dbReference type="ARBA" id="ARBA00011893"/>
    </source>
</evidence>
<comment type="catalytic activity">
    <reaction evidence="1 11">
        <text>AMP + diphosphate = 5-phospho-alpha-D-ribose 1-diphosphate + adenine</text>
        <dbReference type="Rhea" id="RHEA:16609"/>
        <dbReference type="ChEBI" id="CHEBI:16708"/>
        <dbReference type="ChEBI" id="CHEBI:33019"/>
        <dbReference type="ChEBI" id="CHEBI:58017"/>
        <dbReference type="ChEBI" id="CHEBI:456215"/>
        <dbReference type="EC" id="2.4.2.7"/>
    </reaction>
</comment>
<evidence type="ECO:0000256" key="8">
    <source>
        <dbReference type="ARBA" id="ARBA00022676"/>
    </source>
</evidence>
<dbReference type="InterPro" id="IPR050054">
    <property type="entry name" value="UPRTase/APRTase"/>
</dbReference>
<dbReference type="NCBIfam" id="TIGR01090">
    <property type="entry name" value="apt"/>
    <property type="match status" value="1"/>
</dbReference>
<comment type="pathway">
    <text evidence="4 11">Purine metabolism; AMP biosynthesis via salvage pathway; AMP from adenine: step 1/1.</text>
</comment>
<evidence type="ECO:0000256" key="4">
    <source>
        <dbReference type="ARBA" id="ARBA00004659"/>
    </source>
</evidence>
<keyword evidence="9 11" id="KW-0808">Transferase</keyword>
<dbReference type="NCBIfam" id="NF002636">
    <property type="entry name" value="PRK02304.1-5"/>
    <property type="match status" value="1"/>
</dbReference>
<dbReference type="RefSeq" id="WP_289606858.1">
    <property type="nucleotide sequence ID" value="NZ_JAUDCG010000005.1"/>
</dbReference>
<sequence>MDLKEYIASIEGFPKEGIIFRDVTGLLANADAFRYACDQLADFARRLQADVIVAPESRGFLFGAPVACQLGIGFVPVRKPGKLPRKTISCSYDLEYGSNVLEMHVDSILPGQRVVIIDDLLATGGTVEASVKMIRELKGEPVGCAFIIELEDLHGREVLSDLEVLSLLTYEGE</sequence>
<organism evidence="13 14">
    <name type="scientific">Amedibacillus dolichus</name>
    <dbReference type="NCBI Taxonomy" id="31971"/>
    <lineage>
        <taxon>Bacteria</taxon>
        <taxon>Bacillati</taxon>
        <taxon>Bacillota</taxon>
        <taxon>Erysipelotrichia</taxon>
        <taxon>Erysipelotrichales</taxon>
        <taxon>Erysipelotrichaceae</taxon>
        <taxon>Amedibacillus</taxon>
    </lineage>
</organism>
<reference evidence="13 14" key="1">
    <citation type="submission" date="2023-06" db="EMBL/GenBank/DDBJ databases">
        <title>Identification and characterization of horizontal gene transfer across gut microbiota members of farm animals based on homology search.</title>
        <authorList>
            <person name="Schwarzerova J."/>
            <person name="Nykrynova M."/>
            <person name="Jureckova K."/>
            <person name="Cejkova D."/>
            <person name="Rychlik I."/>
        </authorList>
    </citation>
    <scope>NUCLEOTIDE SEQUENCE [LARGE SCALE GENOMIC DNA]</scope>
    <source>
        <strain evidence="13 14">ET39</strain>
    </source>
</reference>
<keyword evidence="10 11" id="KW-0660">Purine salvage</keyword>
<evidence type="ECO:0000256" key="1">
    <source>
        <dbReference type="ARBA" id="ARBA00000868"/>
    </source>
</evidence>
<keyword evidence="14" id="KW-1185">Reference proteome</keyword>
<evidence type="ECO:0000256" key="5">
    <source>
        <dbReference type="ARBA" id="ARBA00008391"/>
    </source>
</evidence>
<comment type="subunit">
    <text evidence="11">Homodimer.</text>
</comment>
<evidence type="ECO:0000259" key="12">
    <source>
        <dbReference type="Pfam" id="PF00156"/>
    </source>
</evidence>
<dbReference type="PANTHER" id="PTHR32315">
    <property type="entry name" value="ADENINE PHOSPHORIBOSYLTRANSFERASE"/>
    <property type="match status" value="1"/>
</dbReference>
<dbReference type="PANTHER" id="PTHR32315:SF3">
    <property type="entry name" value="ADENINE PHOSPHORIBOSYLTRANSFERASE"/>
    <property type="match status" value="1"/>
</dbReference>
<reference evidence="14" key="2">
    <citation type="submission" date="2023-06" db="EMBL/GenBank/DDBJ databases">
        <title>Identification and characterization of horizontal gene transfer across gut microbiota members of farm animals based on homology search.</title>
        <authorList>
            <person name="Zeman M."/>
            <person name="Kubasova T."/>
            <person name="Jahodarova E."/>
            <person name="Nykrynova M."/>
            <person name="Rychlik I."/>
        </authorList>
    </citation>
    <scope>NUCLEOTIDE SEQUENCE [LARGE SCALE GENOMIC DNA]</scope>
    <source>
        <strain evidence="14">ET39</strain>
    </source>
</reference>
<feature type="domain" description="Phosphoribosyltransferase" evidence="12">
    <location>
        <begin position="36"/>
        <end position="152"/>
    </location>
</feature>
<dbReference type="InterPro" id="IPR000836">
    <property type="entry name" value="PRTase_dom"/>
</dbReference>
<dbReference type="NCBIfam" id="NF002634">
    <property type="entry name" value="PRK02304.1-3"/>
    <property type="match status" value="1"/>
</dbReference>
<evidence type="ECO:0000256" key="11">
    <source>
        <dbReference type="HAMAP-Rule" id="MF_00004"/>
    </source>
</evidence>
<comment type="caution">
    <text evidence="13">The sequence shown here is derived from an EMBL/GenBank/DDBJ whole genome shotgun (WGS) entry which is preliminary data.</text>
</comment>
<dbReference type="NCBIfam" id="NF002633">
    <property type="entry name" value="PRK02304.1-2"/>
    <property type="match status" value="1"/>
</dbReference>
<dbReference type="InterPro" id="IPR005764">
    <property type="entry name" value="Ade_phspho_trans"/>
</dbReference>
<evidence type="ECO:0000313" key="14">
    <source>
        <dbReference type="Proteomes" id="UP001529340"/>
    </source>
</evidence>
<dbReference type="EMBL" id="JAUDCG010000005">
    <property type="protein sequence ID" value="MDM8156388.1"/>
    <property type="molecule type" value="Genomic_DNA"/>
</dbReference>
<evidence type="ECO:0000256" key="7">
    <source>
        <dbReference type="ARBA" id="ARBA00022490"/>
    </source>
</evidence>
<evidence type="ECO:0000256" key="2">
    <source>
        <dbReference type="ARBA" id="ARBA00003968"/>
    </source>
</evidence>
<reference evidence="13 14" key="3">
    <citation type="submission" date="2023-06" db="EMBL/GenBank/DDBJ databases">
        <authorList>
            <person name="Zeman M."/>
            <person name="Kubasova T."/>
            <person name="Jahodarova E."/>
            <person name="Nykrynova M."/>
            <person name="Rychlik I."/>
        </authorList>
    </citation>
    <scope>NUCLEOTIDE SEQUENCE [LARGE SCALE GENOMIC DNA]</scope>
    <source>
        <strain evidence="13 14">ET39</strain>
    </source>
</reference>
<name>A0ABT7UBM5_9FIRM</name>
<keyword evidence="8 11" id="KW-0328">Glycosyltransferase</keyword>